<gene>
    <name evidence="6" type="ORF">GCM10010185_58800</name>
</gene>
<dbReference type="PANTHER" id="PTHR30146">
    <property type="entry name" value="LACI-RELATED TRANSCRIPTIONAL REPRESSOR"/>
    <property type="match status" value="1"/>
</dbReference>
<evidence type="ECO:0000313" key="7">
    <source>
        <dbReference type="Proteomes" id="UP000639606"/>
    </source>
</evidence>
<evidence type="ECO:0000256" key="3">
    <source>
        <dbReference type="ARBA" id="ARBA00023163"/>
    </source>
</evidence>
<evidence type="ECO:0000256" key="2">
    <source>
        <dbReference type="ARBA" id="ARBA00023125"/>
    </source>
</evidence>
<dbReference type="Proteomes" id="UP000639606">
    <property type="component" value="Unassembled WGS sequence"/>
</dbReference>
<reference evidence="6" key="2">
    <citation type="submission" date="2020-09" db="EMBL/GenBank/DDBJ databases">
        <authorList>
            <person name="Sun Q."/>
            <person name="Ohkuma M."/>
        </authorList>
    </citation>
    <scope>NUCLEOTIDE SEQUENCE</scope>
    <source>
        <strain evidence="6">JCM 3313</strain>
    </source>
</reference>
<dbReference type="CDD" id="cd01392">
    <property type="entry name" value="HTH_LacI"/>
    <property type="match status" value="1"/>
</dbReference>
<dbReference type="Gene3D" id="3.40.50.2300">
    <property type="match status" value="2"/>
</dbReference>
<dbReference type="SMART" id="SM00354">
    <property type="entry name" value="HTH_LACI"/>
    <property type="match status" value="1"/>
</dbReference>
<sequence length="335" mass="34874">MVTIAEVAAHAGVAPSTVSYALSGKRSISAGTRARVEASVRALGYCAVASTRSQRSGVLALALPLRAGVELRVVMRFVGSIAAAAREHGLDVLLVTEDRGARGLRAAVEQHRADGVVVMDVGMRDERVTALRELRRPSVLIGFPADPSGLTCVDLDFTAAGSRCLDHLADLGHRHVALLGSPEAVYRRETAFAHRTVAGVSAAAMRRGVSVTTLATGPDVRAALAALGPAVTGLVVHNETALAAVLDGLAALGKRVPRDVSVVAIRPDGVGPPVTSVRVPADELGRRAVELLVRQLERGEPLRSLTLLPPRLTDRGTTAPPPPPASTTRPAPKGR</sequence>
<dbReference type="GO" id="GO:0000976">
    <property type="term" value="F:transcription cis-regulatory region binding"/>
    <property type="evidence" value="ECO:0007669"/>
    <property type="project" value="TreeGrafter"/>
</dbReference>
<dbReference type="InterPro" id="IPR028082">
    <property type="entry name" value="Peripla_BP_I"/>
</dbReference>
<feature type="compositionally biased region" description="Low complexity" evidence="4">
    <location>
        <begin position="304"/>
        <end position="318"/>
    </location>
</feature>
<dbReference type="EMBL" id="BMRG01000017">
    <property type="protein sequence ID" value="GGP77367.1"/>
    <property type="molecule type" value="Genomic_DNA"/>
</dbReference>
<keyword evidence="3" id="KW-0804">Transcription</keyword>
<dbReference type="AlphaFoldDB" id="A0A918ARE3"/>
<dbReference type="Pfam" id="PF13377">
    <property type="entry name" value="Peripla_BP_3"/>
    <property type="match status" value="1"/>
</dbReference>
<dbReference type="Pfam" id="PF00356">
    <property type="entry name" value="LacI"/>
    <property type="match status" value="1"/>
</dbReference>
<dbReference type="InterPro" id="IPR010982">
    <property type="entry name" value="Lambda_DNA-bd_dom_sf"/>
</dbReference>
<keyword evidence="7" id="KW-1185">Reference proteome</keyword>
<evidence type="ECO:0000256" key="4">
    <source>
        <dbReference type="SAM" id="MobiDB-lite"/>
    </source>
</evidence>
<organism evidence="6 7">
    <name type="scientific">Saccharothrix coeruleofusca</name>
    <dbReference type="NCBI Taxonomy" id="33919"/>
    <lineage>
        <taxon>Bacteria</taxon>
        <taxon>Bacillati</taxon>
        <taxon>Actinomycetota</taxon>
        <taxon>Actinomycetes</taxon>
        <taxon>Pseudonocardiales</taxon>
        <taxon>Pseudonocardiaceae</taxon>
        <taxon>Saccharothrix</taxon>
    </lineage>
</organism>
<evidence type="ECO:0000313" key="6">
    <source>
        <dbReference type="EMBL" id="GGP77367.1"/>
    </source>
</evidence>
<dbReference type="InterPro" id="IPR000843">
    <property type="entry name" value="HTH_LacI"/>
</dbReference>
<dbReference type="PANTHER" id="PTHR30146:SF153">
    <property type="entry name" value="LACTOSE OPERON REPRESSOR"/>
    <property type="match status" value="1"/>
</dbReference>
<proteinExistence type="predicted"/>
<dbReference type="PROSITE" id="PS50932">
    <property type="entry name" value="HTH_LACI_2"/>
    <property type="match status" value="1"/>
</dbReference>
<dbReference type="GO" id="GO:0003700">
    <property type="term" value="F:DNA-binding transcription factor activity"/>
    <property type="evidence" value="ECO:0007669"/>
    <property type="project" value="TreeGrafter"/>
</dbReference>
<evidence type="ECO:0000256" key="1">
    <source>
        <dbReference type="ARBA" id="ARBA00023015"/>
    </source>
</evidence>
<reference evidence="6" key="1">
    <citation type="journal article" date="2014" name="Int. J. Syst. Evol. Microbiol.">
        <title>Complete genome sequence of Corynebacterium casei LMG S-19264T (=DSM 44701T), isolated from a smear-ripened cheese.</title>
        <authorList>
            <consortium name="US DOE Joint Genome Institute (JGI-PGF)"/>
            <person name="Walter F."/>
            <person name="Albersmeier A."/>
            <person name="Kalinowski J."/>
            <person name="Ruckert C."/>
        </authorList>
    </citation>
    <scope>NUCLEOTIDE SEQUENCE</scope>
    <source>
        <strain evidence="6">JCM 3313</strain>
    </source>
</reference>
<protein>
    <submittedName>
        <fullName evidence="6">LacI family transcriptional regulator</fullName>
    </submittedName>
</protein>
<dbReference type="Gene3D" id="1.10.260.40">
    <property type="entry name" value="lambda repressor-like DNA-binding domains"/>
    <property type="match status" value="1"/>
</dbReference>
<keyword evidence="2" id="KW-0238">DNA-binding</keyword>
<feature type="region of interest" description="Disordered" evidence="4">
    <location>
        <begin position="304"/>
        <end position="335"/>
    </location>
</feature>
<comment type="caution">
    <text evidence="6">The sequence shown here is derived from an EMBL/GenBank/DDBJ whole genome shotgun (WGS) entry which is preliminary data.</text>
</comment>
<dbReference type="RefSeq" id="WP_189226577.1">
    <property type="nucleotide sequence ID" value="NZ_BMRG01000017.1"/>
</dbReference>
<feature type="domain" description="HTH lacI-type" evidence="5">
    <location>
        <begin position="2"/>
        <end position="56"/>
    </location>
</feature>
<dbReference type="CDD" id="cd06267">
    <property type="entry name" value="PBP1_LacI_sugar_binding-like"/>
    <property type="match status" value="1"/>
</dbReference>
<dbReference type="SUPFAM" id="SSF47413">
    <property type="entry name" value="lambda repressor-like DNA-binding domains"/>
    <property type="match status" value="1"/>
</dbReference>
<keyword evidence="1" id="KW-0805">Transcription regulation</keyword>
<dbReference type="InterPro" id="IPR046335">
    <property type="entry name" value="LacI/GalR-like_sensor"/>
</dbReference>
<accession>A0A918ARE3</accession>
<name>A0A918ARE3_9PSEU</name>
<feature type="compositionally biased region" description="Low complexity" evidence="4">
    <location>
        <begin position="326"/>
        <end position="335"/>
    </location>
</feature>
<dbReference type="SUPFAM" id="SSF53822">
    <property type="entry name" value="Periplasmic binding protein-like I"/>
    <property type="match status" value="1"/>
</dbReference>
<evidence type="ECO:0000259" key="5">
    <source>
        <dbReference type="PROSITE" id="PS50932"/>
    </source>
</evidence>